<dbReference type="Ensembl" id="ENSAMXT00000050062.1">
    <property type="protein sequence ID" value="ENSAMXP00000052407.1"/>
    <property type="gene ID" value="ENSAMXG00000029833.1"/>
</dbReference>
<name>A0A3B1KCG6_ASTMX</name>
<accession>A0A3B1KCG6</accession>
<evidence type="ECO:0008006" key="4">
    <source>
        <dbReference type="Google" id="ProtNLM"/>
    </source>
</evidence>
<dbReference type="Proteomes" id="UP000018467">
    <property type="component" value="Unassembled WGS sequence"/>
</dbReference>
<dbReference type="PANTHER" id="PTHR10570">
    <property type="entry name" value="T-CELL SURFACE GLYCOPROTEIN CD3 GAMMA CHAIN / DELTA CHAIN"/>
    <property type="match status" value="1"/>
</dbReference>
<dbReference type="PANTHER" id="PTHR10570:SF8">
    <property type="entry name" value="T-CELL SURFACE GLYCOPROTEIN CD3 GAMMA CHAIN"/>
    <property type="match status" value="1"/>
</dbReference>
<dbReference type="GO" id="GO:0004888">
    <property type="term" value="F:transmembrane signaling receptor activity"/>
    <property type="evidence" value="ECO:0007669"/>
    <property type="project" value="TreeGrafter"/>
</dbReference>
<evidence type="ECO:0000256" key="1">
    <source>
        <dbReference type="SAM" id="Phobius"/>
    </source>
</evidence>
<evidence type="ECO:0000313" key="3">
    <source>
        <dbReference type="Proteomes" id="UP000018467"/>
    </source>
</evidence>
<proteinExistence type="predicted"/>
<organism evidence="2 3">
    <name type="scientific">Astyanax mexicanus</name>
    <name type="common">Blind cave fish</name>
    <name type="synonym">Astyanax fasciatus mexicanus</name>
    <dbReference type="NCBI Taxonomy" id="7994"/>
    <lineage>
        <taxon>Eukaryota</taxon>
        <taxon>Metazoa</taxon>
        <taxon>Chordata</taxon>
        <taxon>Craniata</taxon>
        <taxon>Vertebrata</taxon>
        <taxon>Euteleostomi</taxon>
        <taxon>Actinopterygii</taxon>
        <taxon>Neopterygii</taxon>
        <taxon>Teleostei</taxon>
        <taxon>Ostariophysi</taxon>
        <taxon>Characiformes</taxon>
        <taxon>Characoidei</taxon>
        <taxon>Acestrorhamphidae</taxon>
        <taxon>Acestrorhamphinae</taxon>
        <taxon>Astyanax</taxon>
    </lineage>
</organism>
<dbReference type="GO" id="GO:0009897">
    <property type="term" value="C:external side of plasma membrane"/>
    <property type="evidence" value="ECO:0007669"/>
    <property type="project" value="TreeGrafter"/>
</dbReference>
<dbReference type="Bgee" id="ENSAMXG00000029833">
    <property type="expression patterns" value="Expressed in zone of skin and 13 other cell types or tissues"/>
</dbReference>
<dbReference type="GO" id="GO:0042105">
    <property type="term" value="C:alpha-beta T cell receptor complex"/>
    <property type="evidence" value="ECO:0007669"/>
    <property type="project" value="TreeGrafter"/>
</dbReference>
<keyword evidence="3" id="KW-1185">Reference proteome</keyword>
<evidence type="ECO:0000313" key="2">
    <source>
        <dbReference type="Ensembl" id="ENSAMXP00000052407.1"/>
    </source>
</evidence>
<dbReference type="GO" id="GO:0045059">
    <property type="term" value="P:positive thymic T cell selection"/>
    <property type="evidence" value="ECO:0007669"/>
    <property type="project" value="TreeGrafter"/>
</dbReference>
<keyword evidence="1" id="KW-0812">Transmembrane</keyword>
<dbReference type="AlphaFoldDB" id="A0A3B1KCG6"/>
<sequence length="152" mass="16727">LCLITVFAEAIISEKSVSDNQAQLECTGGEWKSGNSTLEIKLRDDSVHTDTCTKNKDGKSEIHANLYVKVRTAANLIEMDVLTLSLIIGGNIVMYFLLGGVVYSLSSQPRAQRTFSGNKASDKQVLIQNGERDTYQQLNANKSEYSALGKRH</sequence>
<reference evidence="3" key="1">
    <citation type="submission" date="2013-03" db="EMBL/GenBank/DDBJ databases">
        <authorList>
            <person name="Jeffery W."/>
            <person name="Warren W."/>
            <person name="Wilson R.K."/>
        </authorList>
    </citation>
    <scope>NUCLEOTIDE SEQUENCE</scope>
    <source>
        <strain evidence="3">female</strain>
    </source>
</reference>
<protein>
    <recommendedName>
        <fullName evidence="4">CD3 gamma/delta subunit Ig-like domain-containing protein</fullName>
    </recommendedName>
</protein>
<dbReference type="InParanoid" id="A0A3B1KCG6"/>
<dbReference type="GO" id="GO:0007166">
    <property type="term" value="P:cell surface receptor signaling pathway"/>
    <property type="evidence" value="ECO:0007669"/>
    <property type="project" value="TreeGrafter"/>
</dbReference>
<reference evidence="3" key="2">
    <citation type="journal article" date="2014" name="Nat. Commun.">
        <title>The cavefish genome reveals candidate genes for eye loss.</title>
        <authorList>
            <person name="McGaugh S.E."/>
            <person name="Gross J.B."/>
            <person name="Aken B."/>
            <person name="Blin M."/>
            <person name="Borowsky R."/>
            <person name="Chalopin D."/>
            <person name="Hinaux H."/>
            <person name="Jeffery W.R."/>
            <person name="Keene A."/>
            <person name="Ma L."/>
            <person name="Minx P."/>
            <person name="Murphy D."/>
            <person name="O'Quin K.E."/>
            <person name="Retaux S."/>
            <person name="Rohner N."/>
            <person name="Searle S.M."/>
            <person name="Stahl B.A."/>
            <person name="Tabin C."/>
            <person name="Volff J.N."/>
            <person name="Yoshizawa M."/>
            <person name="Warren W.C."/>
        </authorList>
    </citation>
    <scope>NUCLEOTIDE SEQUENCE [LARGE SCALE GENOMIC DNA]</scope>
    <source>
        <strain evidence="3">female</strain>
    </source>
</reference>
<keyword evidence="1" id="KW-0472">Membrane</keyword>
<reference evidence="2" key="3">
    <citation type="submission" date="2025-08" db="UniProtKB">
        <authorList>
            <consortium name="Ensembl"/>
        </authorList>
    </citation>
    <scope>IDENTIFICATION</scope>
</reference>
<dbReference type="InterPro" id="IPR015484">
    <property type="entry name" value="CD3_esu/gsu/dsu"/>
</dbReference>
<reference evidence="2" key="4">
    <citation type="submission" date="2025-09" db="UniProtKB">
        <authorList>
            <consortium name="Ensembl"/>
        </authorList>
    </citation>
    <scope>IDENTIFICATION</scope>
</reference>
<dbReference type="STRING" id="7994.ENSAMXP00000052407"/>
<dbReference type="GeneTree" id="ENSGT00990000205064"/>
<keyword evidence="1" id="KW-1133">Transmembrane helix</keyword>
<feature type="transmembrane region" description="Helical" evidence="1">
    <location>
        <begin position="81"/>
        <end position="105"/>
    </location>
</feature>